<comment type="caution">
    <text evidence="2">The sequence shown here is derived from an EMBL/GenBank/DDBJ whole genome shotgun (WGS) entry which is preliminary data.</text>
</comment>
<dbReference type="RefSeq" id="WP_377255647.1">
    <property type="nucleotide sequence ID" value="NZ_JBHMAA010000004.1"/>
</dbReference>
<keyword evidence="3" id="KW-1185">Reference proteome</keyword>
<dbReference type="Proteomes" id="UP001589692">
    <property type="component" value="Unassembled WGS sequence"/>
</dbReference>
<gene>
    <name evidence="2" type="ORF">ACFFP0_02495</name>
</gene>
<evidence type="ECO:0000259" key="1">
    <source>
        <dbReference type="Pfam" id="PF06568"/>
    </source>
</evidence>
<name>A0ABV6AEC0_9HYPH</name>
<dbReference type="EMBL" id="JBHMAA010000004">
    <property type="protein sequence ID" value="MFB9947695.1"/>
    <property type="molecule type" value="Genomic_DNA"/>
</dbReference>
<dbReference type="Pfam" id="PF06568">
    <property type="entry name" value="YjiS-like"/>
    <property type="match status" value="1"/>
</dbReference>
<protein>
    <submittedName>
        <fullName evidence="2">DUF1127 domain-containing protein</fullName>
    </submittedName>
</protein>
<evidence type="ECO:0000313" key="3">
    <source>
        <dbReference type="Proteomes" id="UP001589692"/>
    </source>
</evidence>
<feature type="domain" description="YjiS-like" evidence="1">
    <location>
        <begin position="50"/>
        <end position="85"/>
    </location>
</feature>
<dbReference type="InterPro" id="IPR009506">
    <property type="entry name" value="YjiS-like"/>
</dbReference>
<reference evidence="2 3" key="1">
    <citation type="submission" date="2024-09" db="EMBL/GenBank/DDBJ databases">
        <authorList>
            <person name="Sun Q."/>
            <person name="Mori K."/>
        </authorList>
    </citation>
    <scope>NUCLEOTIDE SEQUENCE [LARGE SCALE GENOMIC DNA]</scope>
    <source>
        <strain evidence="2 3">TBRC 4938</strain>
    </source>
</reference>
<organism evidence="2 3">
    <name type="scientific">Rhizobium puerariae</name>
    <dbReference type="NCBI Taxonomy" id="1585791"/>
    <lineage>
        <taxon>Bacteria</taxon>
        <taxon>Pseudomonadati</taxon>
        <taxon>Pseudomonadota</taxon>
        <taxon>Alphaproteobacteria</taxon>
        <taxon>Hyphomicrobiales</taxon>
        <taxon>Rhizobiaceae</taxon>
        <taxon>Rhizobium/Agrobacterium group</taxon>
        <taxon>Rhizobium</taxon>
    </lineage>
</organism>
<accession>A0ABV6AEC0</accession>
<evidence type="ECO:0000313" key="2">
    <source>
        <dbReference type="EMBL" id="MFB9947695.1"/>
    </source>
</evidence>
<sequence length="105" mass="12057">MRNENRAVFDRVSEHYDLAIHLPHLAGNPVAAEEESAEPPVRRTPIGRLIHLIAETLRRRRNRLALLELCDDQLKDIGLSRSQAYGSDYSRYRRSSSHALERKGP</sequence>
<proteinExistence type="predicted"/>